<dbReference type="CDD" id="cd07560">
    <property type="entry name" value="Peptidase_S41_CPP"/>
    <property type="match status" value="1"/>
</dbReference>
<evidence type="ECO:0000256" key="7">
    <source>
        <dbReference type="RuleBase" id="RU004404"/>
    </source>
</evidence>
<dbReference type="Pfam" id="PF22694">
    <property type="entry name" value="CtpB_N-like"/>
    <property type="match status" value="1"/>
</dbReference>
<gene>
    <name evidence="9" type="ORF">SAMN05877753_106209</name>
</gene>
<dbReference type="OrthoDB" id="9812068at2"/>
<dbReference type="RefSeq" id="WP_097159364.1">
    <property type="nucleotide sequence ID" value="NZ_JBEPMQ010000005.1"/>
</dbReference>
<keyword evidence="2 7" id="KW-0645">Protease</keyword>
<dbReference type="GO" id="GO:0030288">
    <property type="term" value="C:outer membrane-bounded periplasmic space"/>
    <property type="evidence" value="ECO:0007669"/>
    <property type="project" value="TreeGrafter"/>
</dbReference>
<dbReference type="Pfam" id="PF01471">
    <property type="entry name" value="PG_binding_1"/>
    <property type="match status" value="1"/>
</dbReference>
<dbReference type="InterPro" id="IPR001478">
    <property type="entry name" value="PDZ"/>
</dbReference>
<evidence type="ECO:0000256" key="4">
    <source>
        <dbReference type="ARBA" id="ARBA00022825"/>
    </source>
</evidence>
<keyword evidence="4 7" id="KW-0720">Serine protease</keyword>
<evidence type="ECO:0000256" key="3">
    <source>
        <dbReference type="ARBA" id="ARBA00022801"/>
    </source>
</evidence>
<dbReference type="GO" id="GO:0007165">
    <property type="term" value="P:signal transduction"/>
    <property type="evidence" value="ECO:0007669"/>
    <property type="project" value="TreeGrafter"/>
</dbReference>
<evidence type="ECO:0000313" key="9">
    <source>
        <dbReference type="EMBL" id="SNX72799.1"/>
    </source>
</evidence>
<reference evidence="9 10" key="1">
    <citation type="submission" date="2017-08" db="EMBL/GenBank/DDBJ databases">
        <authorList>
            <person name="de Groot N.N."/>
        </authorList>
    </citation>
    <scope>NUCLEOTIDE SEQUENCE [LARGE SCALE GENOMIC DNA]</scope>
    <source>
        <strain evidence="9 10">JC228</strain>
    </source>
</reference>
<dbReference type="EC" id="3.4.21.102" evidence="6"/>
<dbReference type="Gene3D" id="1.10.101.10">
    <property type="entry name" value="PGBD-like superfamily/PGBD"/>
    <property type="match status" value="1"/>
</dbReference>
<dbReference type="InterPro" id="IPR036034">
    <property type="entry name" value="PDZ_sf"/>
</dbReference>
<organism evidence="9 10">
    <name type="scientific">Bacillus oleivorans</name>
    <dbReference type="NCBI Taxonomy" id="1448271"/>
    <lineage>
        <taxon>Bacteria</taxon>
        <taxon>Bacillati</taxon>
        <taxon>Bacillota</taxon>
        <taxon>Bacilli</taxon>
        <taxon>Bacillales</taxon>
        <taxon>Bacillaceae</taxon>
        <taxon>Bacillus</taxon>
    </lineage>
</organism>
<dbReference type="NCBIfam" id="TIGR00225">
    <property type="entry name" value="prc"/>
    <property type="match status" value="1"/>
</dbReference>
<dbReference type="Gene3D" id="3.90.226.10">
    <property type="entry name" value="2-enoyl-CoA Hydratase, Chain A, domain 1"/>
    <property type="match status" value="1"/>
</dbReference>
<dbReference type="InterPro" id="IPR036365">
    <property type="entry name" value="PGBD-like_sf"/>
</dbReference>
<dbReference type="SUPFAM" id="SSF47090">
    <property type="entry name" value="PGBD-like"/>
    <property type="match status" value="1"/>
</dbReference>
<dbReference type="InterPro" id="IPR005151">
    <property type="entry name" value="Tail-specific_protease"/>
</dbReference>
<evidence type="ECO:0000256" key="2">
    <source>
        <dbReference type="ARBA" id="ARBA00022670"/>
    </source>
</evidence>
<proteinExistence type="inferred from homology"/>
<keyword evidence="3 7" id="KW-0378">Hydrolase</keyword>
<dbReference type="Pfam" id="PF03572">
    <property type="entry name" value="Peptidase_S41"/>
    <property type="match status" value="1"/>
</dbReference>
<dbReference type="EMBL" id="OAOP01000006">
    <property type="protein sequence ID" value="SNX72799.1"/>
    <property type="molecule type" value="Genomic_DNA"/>
</dbReference>
<dbReference type="PROSITE" id="PS50106">
    <property type="entry name" value="PDZ"/>
    <property type="match status" value="1"/>
</dbReference>
<dbReference type="InterPro" id="IPR036366">
    <property type="entry name" value="PGBDSf"/>
</dbReference>
<dbReference type="Gene3D" id="3.30.750.44">
    <property type="match status" value="1"/>
</dbReference>
<dbReference type="InterPro" id="IPR055210">
    <property type="entry name" value="CtpA/B_N"/>
</dbReference>
<dbReference type="SMART" id="SM00245">
    <property type="entry name" value="TSPc"/>
    <property type="match status" value="1"/>
</dbReference>
<comment type="catalytic activity">
    <reaction evidence="5">
        <text>The enzyme shows specific recognition of a C-terminal tripeptide, Xaa-Yaa-Zaa, in which Xaa is preferably Ala or Leu, Yaa is preferably Ala or Tyr, and Zaa is preferably Ala, but then cleaves at a variable distance from the C-terminus. A typical cleavage is -Ala-Ala-|-Arg-Ala-Ala-Lys-Glu-Asn-Tyr-Ala-Leu-Ala-Ala.</text>
        <dbReference type="EC" id="3.4.21.102"/>
    </reaction>
</comment>
<accession>A0A285CZ40</accession>
<feature type="domain" description="PDZ" evidence="8">
    <location>
        <begin position="103"/>
        <end position="181"/>
    </location>
</feature>
<dbReference type="GO" id="GO:0006508">
    <property type="term" value="P:proteolysis"/>
    <property type="evidence" value="ECO:0007669"/>
    <property type="project" value="UniProtKB-KW"/>
</dbReference>
<name>A0A285CZ40_9BACI</name>
<dbReference type="Pfam" id="PF17820">
    <property type="entry name" value="PDZ_6"/>
    <property type="match status" value="1"/>
</dbReference>
<dbReference type="InterPro" id="IPR029045">
    <property type="entry name" value="ClpP/crotonase-like_dom_sf"/>
</dbReference>
<evidence type="ECO:0000256" key="6">
    <source>
        <dbReference type="ARBA" id="ARBA00066637"/>
    </source>
</evidence>
<dbReference type="Gene3D" id="2.30.42.10">
    <property type="match status" value="1"/>
</dbReference>
<dbReference type="Proteomes" id="UP000219546">
    <property type="component" value="Unassembled WGS sequence"/>
</dbReference>
<dbReference type="SUPFAM" id="SSF52096">
    <property type="entry name" value="ClpP/crotonase"/>
    <property type="match status" value="1"/>
</dbReference>
<dbReference type="FunFam" id="2.30.42.10:FF:000063">
    <property type="entry name" value="Peptidase, S41 family"/>
    <property type="match status" value="1"/>
</dbReference>
<dbReference type="InterPro" id="IPR004447">
    <property type="entry name" value="Peptidase_S41A"/>
</dbReference>
<dbReference type="GO" id="GO:0004252">
    <property type="term" value="F:serine-type endopeptidase activity"/>
    <property type="evidence" value="ECO:0007669"/>
    <property type="project" value="UniProtKB-EC"/>
</dbReference>
<evidence type="ECO:0000259" key="8">
    <source>
        <dbReference type="PROSITE" id="PS50106"/>
    </source>
</evidence>
<evidence type="ECO:0000313" key="10">
    <source>
        <dbReference type="Proteomes" id="UP000219546"/>
    </source>
</evidence>
<comment type="similarity">
    <text evidence="1 7">Belongs to the peptidase S41A family.</text>
</comment>
<dbReference type="SUPFAM" id="SSF50156">
    <property type="entry name" value="PDZ domain-like"/>
    <property type="match status" value="1"/>
</dbReference>
<evidence type="ECO:0000256" key="1">
    <source>
        <dbReference type="ARBA" id="ARBA00009179"/>
    </source>
</evidence>
<dbReference type="AlphaFoldDB" id="A0A285CZ40"/>
<dbReference type="CDD" id="cd06782">
    <property type="entry name" value="cpPDZ_CPP-like"/>
    <property type="match status" value="1"/>
</dbReference>
<dbReference type="InterPro" id="IPR041489">
    <property type="entry name" value="PDZ_6"/>
</dbReference>
<evidence type="ECO:0000256" key="5">
    <source>
        <dbReference type="ARBA" id="ARBA00051784"/>
    </source>
</evidence>
<dbReference type="PANTHER" id="PTHR32060:SF29">
    <property type="entry name" value="CARBOXY-TERMINAL PROCESSING PROTEASE CTPB"/>
    <property type="match status" value="1"/>
</dbReference>
<sequence length="480" mass="53027">MKNKKWLAITLSCSIVTGTGGFLLGANPFFEDEKEDALPNQSDPYILSDSLRKVQRAFDLISTGYVEEVPKEELVEGAIQGMLSALDDPYSVYMDEETTKQFSNTLESEFEGIGAEISKIEGKIYIISPFKNSPAEEAGLKPNDEIISVDGKTVSGMDLYDVTEKIRGEKGTVVNLVIKREGLSKPLEIPVERAEIPNETVFAQTLEKNGKTIGYIEITSFSENTDEDFMEELKAFEEKGIDGLLLDVRGNPGGLLSSVENILKELVSNTKPYVQIEERRGSQMQYFSNKKEAKNYPVAVLINKGSASASEILAAALKEVEGYTLVGEKTFGKGTVQQAVPMGDGSNIKLTLFKWLTPNGNWIHGKGIEPNIEIGQSEVYYTHPIQLEEPLQRDMNNENVKNAQVILDSLGFEPGRTDGYFSNQTEIAVKAFQQIKGMRMTGVIDTSTAAAMEKAVIDKTNDPRYDLQLQTALEVIAKKE</sequence>
<dbReference type="FunFam" id="3.30.750.44:FF:000001">
    <property type="entry name" value="S41 family peptidase"/>
    <property type="match status" value="1"/>
</dbReference>
<dbReference type="PANTHER" id="PTHR32060">
    <property type="entry name" value="TAIL-SPECIFIC PROTEASE"/>
    <property type="match status" value="1"/>
</dbReference>
<dbReference type="InterPro" id="IPR002477">
    <property type="entry name" value="Peptidoglycan-bd-like"/>
</dbReference>
<protein>
    <recommendedName>
        <fullName evidence="6">C-terminal processing peptidase</fullName>
        <ecNumber evidence="6">3.4.21.102</ecNumber>
    </recommendedName>
</protein>
<keyword evidence="10" id="KW-1185">Reference proteome</keyword>
<dbReference type="SMART" id="SM00228">
    <property type="entry name" value="PDZ"/>
    <property type="match status" value="1"/>
</dbReference>